<name>A0AAU7QSA0_9FLAO</name>
<gene>
    <name evidence="1" type="ORF">ABNO82_00910</name>
</gene>
<dbReference type="EMBL" id="CP157895">
    <property type="protein sequence ID" value="XBT18485.1"/>
    <property type="molecule type" value="Genomic_DNA"/>
</dbReference>
<evidence type="ECO:0000313" key="1">
    <source>
        <dbReference type="EMBL" id="XBT18485.1"/>
    </source>
</evidence>
<accession>A0AAU7QSA0</accession>
<protein>
    <recommendedName>
        <fullName evidence="2">3-deoxy-7-phosphoheptulonate synthase</fullName>
    </recommendedName>
</protein>
<dbReference type="AlphaFoldDB" id="A0AAU7QSA0"/>
<reference evidence="1" key="1">
    <citation type="submission" date="2024-06" db="EMBL/GenBank/DDBJ databases">
        <title>Diversity, functionality, and evolutionary history of bacterial symbionts in false click beetles (Coleoptera, Throscidae).</title>
        <authorList>
            <person name="Wierz J.C."/>
            <person name="Malm H."/>
            <person name="Kaltenpoth M."/>
            <person name="Engl T."/>
        </authorList>
    </citation>
    <scope>NUCLEOTIDE SEQUENCE</scope>
    <source>
        <strain evidence="1">Tder</strain>
    </source>
</reference>
<evidence type="ECO:0008006" key="2">
    <source>
        <dbReference type="Google" id="ProtNLM"/>
    </source>
</evidence>
<sequence>MKLKINNNWIKKFNKPIFICGPCSIDKKKYFFKTIKKLYNYNIRIFRAGI</sequence>
<proteinExistence type="predicted"/>
<organism evidence="1">
    <name type="scientific">Candidatus Shikimatogenerans sp. Tder</name>
    <dbReference type="NCBI Taxonomy" id="3158566"/>
    <lineage>
        <taxon>Bacteria</taxon>
        <taxon>Pseudomonadati</taxon>
        <taxon>Bacteroidota</taxon>
        <taxon>Flavobacteriia</taxon>
        <taxon>Flavobacteriales</taxon>
        <taxon>Candidatus Shikimatogenerans</taxon>
    </lineage>
</organism>